<accession>A0A546XQQ2</accession>
<dbReference type="AlphaFoldDB" id="A0A546XQQ2"/>
<organism evidence="1 2">
    <name type="scientific">Rhizobium rhizogenes</name>
    <name type="common">Agrobacterium rhizogenes</name>
    <dbReference type="NCBI Taxonomy" id="359"/>
    <lineage>
        <taxon>Bacteria</taxon>
        <taxon>Pseudomonadati</taxon>
        <taxon>Pseudomonadota</taxon>
        <taxon>Alphaproteobacteria</taxon>
        <taxon>Hyphomicrobiales</taxon>
        <taxon>Rhizobiaceae</taxon>
        <taxon>Rhizobium/Agrobacterium group</taxon>
        <taxon>Rhizobium</taxon>
    </lineage>
</organism>
<gene>
    <name evidence="1" type="ORF">EXN68_05380</name>
</gene>
<reference evidence="1 2" key="1">
    <citation type="journal article" date="2019" name="Appl. Microbiol. Biotechnol.">
        <title>Differential efficiency of wild type rhizogenic strains for rol gene transformation of plants.</title>
        <authorList>
            <person name="Desmet S."/>
            <person name="De Keyser E."/>
            <person name="Van Vaerenbergh J."/>
            <person name="Baeyen S."/>
            <person name="Van Huylenbroeck J."/>
            <person name="Geelen D."/>
            <person name="Dhooghe E."/>
        </authorList>
    </citation>
    <scope>NUCLEOTIDE SEQUENCE [LARGE SCALE GENOMIC DNA]</scope>
    <source>
        <strain evidence="1 2">GBBC3284</strain>
    </source>
</reference>
<comment type="caution">
    <text evidence="1">The sequence shown here is derived from an EMBL/GenBank/DDBJ whole genome shotgun (WGS) entry which is preliminary data.</text>
</comment>
<dbReference type="EMBL" id="SGNY01000001">
    <property type="protein sequence ID" value="TRB03073.1"/>
    <property type="molecule type" value="Genomic_DNA"/>
</dbReference>
<dbReference type="OrthoDB" id="8300628at2"/>
<sequence>MKRFDYLSDRLRDTRNRIAEHRHGGVVMSSEEVELLVKRLDGYAEMAVAMETQLNDMQLLNSAELNKLVPPASATILHLMRPGTNVVPFPRSPHSS</sequence>
<dbReference type="RefSeq" id="WP_003500882.1">
    <property type="nucleotide sequence ID" value="NZ_SGNY01000001.1"/>
</dbReference>
<evidence type="ECO:0000313" key="2">
    <source>
        <dbReference type="Proteomes" id="UP000315434"/>
    </source>
</evidence>
<proteinExistence type="predicted"/>
<evidence type="ECO:0000313" key="1">
    <source>
        <dbReference type="EMBL" id="TRB03073.1"/>
    </source>
</evidence>
<name>A0A546XQQ2_RHIRH</name>
<dbReference type="Proteomes" id="UP000315434">
    <property type="component" value="Unassembled WGS sequence"/>
</dbReference>
<protein>
    <submittedName>
        <fullName evidence="1">Uncharacterized protein</fullName>
    </submittedName>
</protein>